<dbReference type="InterPro" id="IPR051063">
    <property type="entry name" value="PDI"/>
</dbReference>
<dbReference type="CDD" id="cd02997">
    <property type="entry name" value="PDI_a_PDIR"/>
    <property type="match status" value="2"/>
</dbReference>
<sequence length="695" mass="78118">MNISEQHTDNKSRIQFNADVNVRVVFSGESSDSDKGVGGNLRRRCHSNTNHGVNTSGLLNDGSSHGFSGNFNHNHVVVPGVDDLTSDTMRLSSRKNKLNKRLKGYRTSLAVDASEKLRAEWRTDLAVDAMVTGFTRAGILVDIINTRGLVLAWCRRALVDLCALSVAKKGKSLIDEVDDLKEFKKLLRNAASKSMSLFESVAEESLVNFMLDPTGDIPWEEEPDAGDVLHFDSPQRLKPDYSAAATELKGEVNMVGIDVDKPHMMALRTEFNITGFPTLYYFENGEMKYKYGGENNKEGLIKWLRNPGPPEEPKPESTWEDEAPEITHLHDDTFANFLATHSSVLVIDGEFQFDFNERTADKIVEFMKDPKEPPPPPPPEASWEDMPSEVTHLTDETFKSFLKKKKHALIMFYAPWCGHCKKAKPEFMQAAEKLKDDTKKASCAAHDVNGYPTFKYFNYGKNSQKYMGGREEADFIKFMRDPLNTDPEPSKPPAPSQEEHWNDVAGYENIHFLGEATFDTFIQEHSSVLVMFYAPLKYFKDGKLAFDYGFPRTTEALIAFMKDPKEPPPPPKPEAAWSTVQSNVKHLTGTDFSDFTAAKQAVLVMFYAPWCGHCKKSKPAYQAAADKLADDSKAFAAVDCTGTENKELCEKEGVQGFPTIKLYVKGKFLTEYNGDRTEEEFYKFVLNAPAPKEEL</sequence>
<dbReference type="InterPro" id="IPR036249">
    <property type="entry name" value="Thioredoxin-like_sf"/>
</dbReference>
<dbReference type="Pfam" id="PF00085">
    <property type="entry name" value="Thioredoxin"/>
    <property type="match status" value="3"/>
</dbReference>
<evidence type="ECO:0000313" key="4">
    <source>
        <dbReference type="Proteomes" id="UP001164746"/>
    </source>
</evidence>
<dbReference type="EMBL" id="CP111016">
    <property type="protein sequence ID" value="WAR04249.1"/>
    <property type="molecule type" value="Genomic_DNA"/>
</dbReference>
<dbReference type="PROSITE" id="PS00194">
    <property type="entry name" value="THIOREDOXIN_1"/>
    <property type="match status" value="1"/>
</dbReference>
<keyword evidence="4" id="KW-1185">Reference proteome</keyword>
<evidence type="ECO:0000256" key="1">
    <source>
        <dbReference type="ARBA" id="ARBA00006347"/>
    </source>
</evidence>
<evidence type="ECO:0000259" key="2">
    <source>
        <dbReference type="Pfam" id="PF00085"/>
    </source>
</evidence>
<dbReference type="SUPFAM" id="SSF52833">
    <property type="entry name" value="Thioredoxin-like"/>
    <property type="match status" value="3"/>
</dbReference>
<comment type="similarity">
    <text evidence="1">Belongs to the protein disulfide isomerase family.</text>
</comment>
<organism evidence="3 4">
    <name type="scientific">Mya arenaria</name>
    <name type="common">Soft-shell clam</name>
    <dbReference type="NCBI Taxonomy" id="6604"/>
    <lineage>
        <taxon>Eukaryota</taxon>
        <taxon>Metazoa</taxon>
        <taxon>Spiralia</taxon>
        <taxon>Lophotrochozoa</taxon>
        <taxon>Mollusca</taxon>
        <taxon>Bivalvia</taxon>
        <taxon>Autobranchia</taxon>
        <taxon>Heteroconchia</taxon>
        <taxon>Euheterodonta</taxon>
        <taxon>Imparidentia</taxon>
        <taxon>Neoheterodontei</taxon>
        <taxon>Myida</taxon>
        <taxon>Myoidea</taxon>
        <taxon>Myidae</taxon>
        <taxon>Mya</taxon>
    </lineage>
</organism>
<dbReference type="InterPro" id="IPR017937">
    <property type="entry name" value="Thioredoxin_CS"/>
</dbReference>
<gene>
    <name evidence="3" type="ORF">MAR_019618</name>
</gene>
<feature type="domain" description="Thioredoxin" evidence="2">
    <location>
        <begin position="235"/>
        <end position="305"/>
    </location>
</feature>
<dbReference type="InterPro" id="IPR046374">
    <property type="entry name" value="PDI_a_PDIR"/>
</dbReference>
<feature type="domain" description="Thioredoxin" evidence="2">
    <location>
        <begin position="584"/>
        <end position="685"/>
    </location>
</feature>
<protein>
    <submittedName>
        <fullName evidence="3">PDIA5-like protein</fullName>
    </submittedName>
</protein>
<reference evidence="3" key="1">
    <citation type="submission" date="2022-11" db="EMBL/GenBank/DDBJ databases">
        <title>Centuries of genome instability and evolution in soft-shell clam transmissible cancer (bioRxiv).</title>
        <authorList>
            <person name="Hart S.F.M."/>
            <person name="Yonemitsu M.A."/>
            <person name="Giersch R.M."/>
            <person name="Beal B.F."/>
            <person name="Arriagada G."/>
            <person name="Davis B.W."/>
            <person name="Ostrander E.A."/>
            <person name="Goff S.P."/>
            <person name="Metzger M.J."/>
        </authorList>
    </citation>
    <scope>NUCLEOTIDE SEQUENCE</scope>
    <source>
        <strain evidence="3">MELC-2E11</strain>
        <tissue evidence="3">Siphon/mantle</tissue>
    </source>
</reference>
<feature type="domain" description="Thioredoxin" evidence="2">
    <location>
        <begin position="390"/>
        <end position="480"/>
    </location>
</feature>
<dbReference type="Gene3D" id="3.40.30.10">
    <property type="entry name" value="Glutaredoxin"/>
    <property type="match status" value="5"/>
</dbReference>
<dbReference type="PANTHER" id="PTHR45672">
    <property type="entry name" value="PROTEIN DISULFIDE-ISOMERASE C17H9.14C-RELATED"/>
    <property type="match status" value="1"/>
</dbReference>
<name>A0ABY7E741_MYAAR</name>
<accession>A0ABY7E741</accession>
<evidence type="ECO:0000313" key="3">
    <source>
        <dbReference type="EMBL" id="WAR04249.1"/>
    </source>
</evidence>
<proteinExistence type="inferred from homology"/>
<dbReference type="Proteomes" id="UP001164746">
    <property type="component" value="Chromosome 5"/>
</dbReference>
<dbReference type="PRINTS" id="PR00421">
    <property type="entry name" value="THIOREDOXIN"/>
</dbReference>
<dbReference type="PANTHER" id="PTHR45672:SF2">
    <property type="entry name" value="PROTEIN DISULFIDE-ISOMERASE A5"/>
    <property type="match status" value="1"/>
</dbReference>
<dbReference type="InterPro" id="IPR013766">
    <property type="entry name" value="Thioredoxin_domain"/>
</dbReference>